<dbReference type="Pfam" id="PF14588">
    <property type="entry name" value="YjgF_endoribonc"/>
    <property type="match status" value="1"/>
</dbReference>
<name>A0ABW0U339_9BACI</name>
<keyword evidence="3" id="KW-1185">Reference proteome</keyword>
<reference evidence="3" key="1">
    <citation type="journal article" date="2019" name="Int. J. Syst. Evol. Microbiol.">
        <title>The Global Catalogue of Microorganisms (GCM) 10K type strain sequencing project: providing services to taxonomists for standard genome sequencing and annotation.</title>
        <authorList>
            <consortium name="The Broad Institute Genomics Platform"/>
            <consortium name="The Broad Institute Genome Sequencing Center for Infectious Disease"/>
            <person name="Wu L."/>
            <person name="Ma J."/>
        </authorList>
    </citation>
    <scope>NUCLEOTIDE SEQUENCE [LARGE SCALE GENOMIC DNA]</scope>
    <source>
        <strain evidence="3">CGMCC 1.15790</strain>
    </source>
</reference>
<dbReference type="EMBL" id="JBHSPF010000003">
    <property type="protein sequence ID" value="MFC5627353.1"/>
    <property type="molecule type" value="Genomic_DNA"/>
</dbReference>
<dbReference type="PANTHER" id="PTHR43760:SF1">
    <property type="entry name" value="ENDORIBONUCLEASE L-PSP_CHORISMATE MUTASE-LIKE DOMAIN-CONTAINING PROTEIN"/>
    <property type="match status" value="1"/>
</dbReference>
<proteinExistence type="predicted"/>
<accession>A0ABW0U339</accession>
<dbReference type="PANTHER" id="PTHR43760">
    <property type="entry name" value="ENDORIBONUCLEASE-RELATED"/>
    <property type="match status" value="1"/>
</dbReference>
<dbReference type="Gene3D" id="3.30.1330.40">
    <property type="entry name" value="RutC-like"/>
    <property type="match status" value="1"/>
</dbReference>
<sequence>MNSTFFKEEIELPEVPKQSGHYLAVKRINNLLYVSGVTCKWNGKILYQGKVGKDLTIDEGYEAAKICGLNLLAIIQDYIGNLDKVKQIVKITGYVNCEDGFSKIPQIINGASDLFVNLYDEAGEHVRCAVGVASLPGNAAVEVDVIAELKDG</sequence>
<dbReference type="SUPFAM" id="SSF55298">
    <property type="entry name" value="YjgF-like"/>
    <property type="match status" value="1"/>
</dbReference>
<feature type="domain" description="Endoribonuclease L-PSP/chorismate mutase-like" evidence="1">
    <location>
        <begin position="8"/>
        <end position="149"/>
    </location>
</feature>
<dbReference type="InterPro" id="IPR013813">
    <property type="entry name" value="Endoribo_LPSP/chorism_mut-like"/>
</dbReference>
<protein>
    <submittedName>
        <fullName evidence="2">RidA family protein</fullName>
    </submittedName>
</protein>
<dbReference type="InterPro" id="IPR035959">
    <property type="entry name" value="RutC-like_sf"/>
</dbReference>
<dbReference type="Proteomes" id="UP001596143">
    <property type="component" value="Unassembled WGS sequence"/>
</dbReference>
<evidence type="ECO:0000313" key="2">
    <source>
        <dbReference type="EMBL" id="MFC5627353.1"/>
    </source>
</evidence>
<dbReference type="CDD" id="cd02199">
    <property type="entry name" value="YjgF_YER057c_UK114_like_1"/>
    <property type="match status" value="1"/>
</dbReference>
<comment type="caution">
    <text evidence="2">The sequence shown here is derived from an EMBL/GenBank/DDBJ whole genome shotgun (WGS) entry which is preliminary data.</text>
</comment>
<organism evidence="2 3">
    <name type="scientific">Aliibacillus thermotolerans</name>
    <dbReference type="NCBI Taxonomy" id="1834418"/>
    <lineage>
        <taxon>Bacteria</taxon>
        <taxon>Bacillati</taxon>
        <taxon>Bacillota</taxon>
        <taxon>Bacilli</taxon>
        <taxon>Bacillales</taxon>
        <taxon>Bacillaceae</taxon>
        <taxon>Aliibacillus</taxon>
    </lineage>
</organism>
<gene>
    <name evidence="2" type="ORF">ACFPTR_00390</name>
</gene>
<evidence type="ECO:0000313" key="3">
    <source>
        <dbReference type="Proteomes" id="UP001596143"/>
    </source>
</evidence>
<evidence type="ECO:0000259" key="1">
    <source>
        <dbReference type="Pfam" id="PF14588"/>
    </source>
</evidence>
<dbReference type="RefSeq" id="WP_270896782.1">
    <property type="nucleotide sequence ID" value="NZ_JBHSPF010000003.1"/>
</dbReference>